<evidence type="ECO:0000313" key="2">
    <source>
        <dbReference type="EMBL" id="MFI2488287.1"/>
    </source>
</evidence>
<comment type="caution">
    <text evidence="2">The sequence shown here is derived from an EMBL/GenBank/DDBJ whole genome shotgun (WGS) entry which is preliminary data.</text>
</comment>
<dbReference type="EMBL" id="JBIRYI010000009">
    <property type="protein sequence ID" value="MFI2488287.1"/>
    <property type="molecule type" value="Genomic_DNA"/>
</dbReference>
<protein>
    <recommendedName>
        <fullName evidence="4">YhhN-like protein</fullName>
    </recommendedName>
</protein>
<organism evidence="2 3">
    <name type="scientific">Promicromonospora kroppenstedtii</name>
    <dbReference type="NCBI Taxonomy" id="440482"/>
    <lineage>
        <taxon>Bacteria</taxon>
        <taxon>Bacillati</taxon>
        <taxon>Actinomycetota</taxon>
        <taxon>Actinomycetes</taxon>
        <taxon>Micrococcales</taxon>
        <taxon>Promicromonosporaceae</taxon>
        <taxon>Promicromonospora</taxon>
    </lineage>
</organism>
<feature type="transmembrane region" description="Helical" evidence="1">
    <location>
        <begin position="125"/>
        <end position="144"/>
    </location>
</feature>
<dbReference type="Proteomes" id="UP001611580">
    <property type="component" value="Unassembled WGS sequence"/>
</dbReference>
<sequence length="198" mass="20469">MTEAFEAAAPARRSRWTGTWPTNTGWVVLGALTGFGLLVSGTAIAGGTWQDAVAEDPTTAVGVAALCYLAAAVTGVRWTAWLVALLASAIPVTSELLDTPRWIAFVLVGLVLTGIGLARGRSATWPQAAAMAGFFGVAAVALFLEPRVGLALAGLALAAHAGWDVVHYRRDVVVNRSLALWCIGLDLTMGGICVALAL</sequence>
<feature type="transmembrane region" description="Helical" evidence="1">
    <location>
        <begin position="178"/>
        <end position="197"/>
    </location>
</feature>
<proteinExistence type="predicted"/>
<keyword evidence="1" id="KW-1133">Transmembrane helix</keyword>
<name>A0ABW7XL99_9MICO</name>
<accession>A0ABW7XL99</accession>
<evidence type="ECO:0000256" key="1">
    <source>
        <dbReference type="SAM" id="Phobius"/>
    </source>
</evidence>
<evidence type="ECO:0008006" key="4">
    <source>
        <dbReference type="Google" id="ProtNLM"/>
    </source>
</evidence>
<feature type="transmembrane region" description="Helical" evidence="1">
    <location>
        <begin position="26"/>
        <end position="49"/>
    </location>
</feature>
<dbReference type="RefSeq" id="WP_397405466.1">
    <property type="nucleotide sequence ID" value="NZ_JBIRYI010000009.1"/>
</dbReference>
<keyword evidence="1" id="KW-0812">Transmembrane</keyword>
<feature type="transmembrane region" description="Helical" evidence="1">
    <location>
        <begin position="150"/>
        <end position="166"/>
    </location>
</feature>
<reference evidence="2 3" key="1">
    <citation type="submission" date="2024-10" db="EMBL/GenBank/DDBJ databases">
        <title>The Natural Products Discovery Center: Release of the First 8490 Sequenced Strains for Exploring Actinobacteria Biosynthetic Diversity.</title>
        <authorList>
            <person name="Kalkreuter E."/>
            <person name="Kautsar S.A."/>
            <person name="Yang D."/>
            <person name="Bader C.D."/>
            <person name="Teijaro C.N."/>
            <person name="Fluegel L."/>
            <person name="Davis C.M."/>
            <person name="Simpson J.R."/>
            <person name="Lauterbach L."/>
            <person name="Steele A.D."/>
            <person name="Gui C."/>
            <person name="Meng S."/>
            <person name="Li G."/>
            <person name="Viehrig K."/>
            <person name="Ye F."/>
            <person name="Su P."/>
            <person name="Kiefer A.F."/>
            <person name="Nichols A."/>
            <person name="Cepeda A.J."/>
            <person name="Yan W."/>
            <person name="Fan B."/>
            <person name="Jiang Y."/>
            <person name="Adhikari A."/>
            <person name="Zheng C.-J."/>
            <person name="Schuster L."/>
            <person name="Cowan T.M."/>
            <person name="Smanski M.J."/>
            <person name="Chevrette M.G."/>
            <person name="De Carvalho L.P.S."/>
            <person name="Shen B."/>
        </authorList>
    </citation>
    <scope>NUCLEOTIDE SEQUENCE [LARGE SCALE GENOMIC DNA]</scope>
    <source>
        <strain evidence="2 3">NPDC019481</strain>
    </source>
</reference>
<keyword evidence="1" id="KW-0472">Membrane</keyword>
<keyword evidence="3" id="KW-1185">Reference proteome</keyword>
<gene>
    <name evidence="2" type="ORF">ACH47X_15330</name>
</gene>
<feature type="transmembrane region" description="Helical" evidence="1">
    <location>
        <begin position="102"/>
        <end position="118"/>
    </location>
</feature>
<feature type="transmembrane region" description="Helical" evidence="1">
    <location>
        <begin position="61"/>
        <end position="90"/>
    </location>
</feature>
<evidence type="ECO:0000313" key="3">
    <source>
        <dbReference type="Proteomes" id="UP001611580"/>
    </source>
</evidence>